<dbReference type="EMBL" id="UINC01005007">
    <property type="protein sequence ID" value="SVA18402.1"/>
    <property type="molecule type" value="Genomic_DNA"/>
</dbReference>
<name>A0A381TQR2_9ZZZZ</name>
<sequence>NKKPGLGGRLTIKQRRFVDAYIRNGGNGTGAVFDAGYETDSERSAQVIASQNLKKPVIMLALEEAGYVDCGLIDTERIEKVRSFSGKVQGIGSREERAAFLTSVYENESHPIGARLRAVELVCKMYGDFLEKVVIQEKPVEMPIINFIYPDDE</sequence>
<protein>
    <submittedName>
        <fullName evidence="1">Uncharacterized protein</fullName>
    </submittedName>
</protein>
<dbReference type="AlphaFoldDB" id="A0A381TQR2"/>
<gene>
    <name evidence="1" type="ORF">METZ01_LOCUS71256</name>
</gene>
<dbReference type="InterPro" id="IPR036493">
    <property type="entry name" value="YunC_sf"/>
</dbReference>
<evidence type="ECO:0000313" key="1">
    <source>
        <dbReference type="EMBL" id="SVA18402.1"/>
    </source>
</evidence>
<feature type="non-terminal residue" evidence="1">
    <location>
        <position position="1"/>
    </location>
</feature>
<accession>A0A381TQR2</accession>
<reference evidence="1" key="1">
    <citation type="submission" date="2018-05" db="EMBL/GenBank/DDBJ databases">
        <authorList>
            <person name="Lanie J.A."/>
            <person name="Ng W.-L."/>
            <person name="Kazmierczak K.M."/>
            <person name="Andrzejewski T.M."/>
            <person name="Davidsen T.M."/>
            <person name="Wayne K.J."/>
            <person name="Tettelin H."/>
            <person name="Glass J.I."/>
            <person name="Rusch D."/>
            <person name="Podicherti R."/>
            <person name="Tsui H.-C.T."/>
            <person name="Winkler M.E."/>
        </authorList>
    </citation>
    <scope>NUCLEOTIDE SEQUENCE</scope>
</reference>
<dbReference type="Pfam" id="PF03592">
    <property type="entry name" value="Terminase_2"/>
    <property type="match status" value="1"/>
</dbReference>
<dbReference type="GO" id="GO:0051276">
    <property type="term" value="P:chromosome organization"/>
    <property type="evidence" value="ECO:0007669"/>
    <property type="project" value="InterPro"/>
</dbReference>
<proteinExistence type="predicted"/>
<dbReference type="SUPFAM" id="SSF102891">
    <property type="entry name" value="Hypothetical protein Ta1206"/>
    <property type="match status" value="1"/>
</dbReference>
<organism evidence="1">
    <name type="scientific">marine metagenome</name>
    <dbReference type="NCBI Taxonomy" id="408172"/>
    <lineage>
        <taxon>unclassified sequences</taxon>
        <taxon>metagenomes</taxon>
        <taxon>ecological metagenomes</taxon>
    </lineage>
</organism>
<dbReference type="InterPro" id="IPR038713">
    <property type="entry name" value="Terminase_Gp1_N_sf"/>
</dbReference>
<dbReference type="Gene3D" id="1.10.10.1400">
    <property type="entry name" value="Terminase, small subunit, N-terminal DNA-binding domain, HTH motif"/>
    <property type="match status" value="1"/>
</dbReference>
<dbReference type="InterPro" id="IPR005335">
    <property type="entry name" value="Terminase_ssu"/>
</dbReference>